<feature type="binding site" evidence="7">
    <location>
        <position position="77"/>
    </location>
    <ligand>
        <name>S-adenosyl-L-methionine</name>
        <dbReference type="ChEBI" id="CHEBI:59789"/>
    </ligand>
</feature>
<keyword evidence="1 7" id="KW-0963">Cytoplasm</keyword>
<name>A0A857DPY4_9FIRM</name>
<evidence type="ECO:0000256" key="6">
    <source>
        <dbReference type="ARBA" id="ARBA00038303"/>
    </source>
</evidence>
<evidence type="ECO:0000313" key="9">
    <source>
        <dbReference type="Proteomes" id="UP000430508"/>
    </source>
</evidence>
<dbReference type="PIRSF" id="PIRSF004505">
    <property type="entry name" value="MT_bac"/>
    <property type="match status" value="1"/>
</dbReference>
<dbReference type="NCBIfam" id="TIGR00246">
    <property type="entry name" value="tRNA_RlmH_YbeA"/>
    <property type="match status" value="1"/>
</dbReference>
<feature type="binding site" evidence="7">
    <location>
        <begin position="128"/>
        <end position="133"/>
    </location>
    <ligand>
        <name>S-adenosyl-L-methionine</name>
        <dbReference type="ChEBI" id="CHEBI:59789"/>
    </ligand>
</feature>
<keyword evidence="2 7" id="KW-0698">rRNA processing</keyword>
<sequence>MLQIKVLAVGKIKEKYLKEGLKEYAKRLGAYIRLEMIEVEDEPCPERASAADEARVKQKEAEKVLKLISPQDYVVLLDLLGKELSSPELAVLFDEKGLSGQSRITFVIGGSLGTADEIRKRADYRWSFSKLTFPHQMIRLILLEQIYRACKISKGEPYHK</sequence>
<comment type="function">
    <text evidence="7">Specifically methylates the pseudouridine at position 1915 (m3Psi1915) in 23S rRNA.</text>
</comment>
<evidence type="ECO:0000313" key="8">
    <source>
        <dbReference type="EMBL" id="QHA01976.1"/>
    </source>
</evidence>
<keyword evidence="5 7" id="KW-0949">S-adenosyl-L-methionine</keyword>
<comment type="catalytic activity">
    <reaction evidence="7">
        <text>pseudouridine(1915) in 23S rRNA + S-adenosyl-L-methionine = N(3)-methylpseudouridine(1915) in 23S rRNA + S-adenosyl-L-homocysteine + H(+)</text>
        <dbReference type="Rhea" id="RHEA:42752"/>
        <dbReference type="Rhea" id="RHEA-COMP:10221"/>
        <dbReference type="Rhea" id="RHEA-COMP:10222"/>
        <dbReference type="ChEBI" id="CHEBI:15378"/>
        <dbReference type="ChEBI" id="CHEBI:57856"/>
        <dbReference type="ChEBI" id="CHEBI:59789"/>
        <dbReference type="ChEBI" id="CHEBI:65314"/>
        <dbReference type="ChEBI" id="CHEBI:74486"/>
        <dbReference type="EC" id="2.1.1.177"/>
    </reaction>
</comment>
<comment type="similarity">
    <text evidence="6 7">Belongs to the RNA methyltransferase RlmH family.</text>
</comment>
<evidence type="ECO:0000256" key="3">
    <source>
        <dbReference type="ARBA" id="ARBA00022603"/>
    </source>
</evidence>
<dbReference type="GO" id="GO:0070038">
    <property type="term" value="F:rRNA (pseudouridine-N3-)-methyltransferase activity"/>
    <property type="evidence" value="ECO:0007669"/>
    <property type="project" value="UniProtKB-UniRule"/>
</dbReference>
<dbReference type="Pfam" id="PF02590">
    <property type="entry name" value="SPOUT_MTase"/>
    <property type="match status" value="1"/>
</dbReference>
<dbReference type="PANTHER" id="PTHR33603">
    <property type="entry name" value="METHYLTRANSFERASE"/>
    <property type="match status" value="1"/>
</dbReference>
<dbReference type="AlphaFoldDB" id="A0A857DPY4"/>
<evidence type="ECO:0000256" key="1">
    <source>
        <dbReference type="ARBA" id="ARBA00022490"/>
    </source>
</evidence>
<dbReference type="PANTHER" id="PTHR33603:SF1">
    <property type="entry name" value="RIBOSOMAL RNA LARGE SUBUNIT METHYLTRANSFERASE H"/>
    <property type="match status" value="1"/>
</dbReference>
<dbReference type="EC" id="2.1.1.177" evidence="7"/>
<organism evidence="8 9">
    <name type="scientific">Dehalobacter restrictus</name>
    <dbReference type="NCBI Taxonomy" id="55583"/>
    <lineage>
        <taxon>Bacteria</taxon>
        <taxon>Bacillati</taxon>
        <taxon>Bacillota</taxon>
        <taxon>Clostridia</taxon>
        <taxon>Eubacteriales</taxon>
        <taxon>Desulfitobacteriaceae</taxon>
        <taxon>Dehalobacter</taxon>
    </lineage>
</organism>
<feature type="binding site" evidence="7">
    <location>
        <position position="109"/>
    </location>
    <ligand>
        <name>S-adenosyl-L-methionine</name>
        <dbReference type="ChEBI" id="CHEBI:59789"/>
    </ligand>
</feature>
<dbReference type="SUPFAM" id="SSF75217">
    <property type="entry name" value="alpha/beta knot"/>
    <property type="match status" value="1"/>
</dbReference>
<dbReference type="CDD" id="cd18081">
    <property type="entry name" value="RlmH-like"/>
    <property type="match status" value="1"/>
</dbReference>
<dbReference type="InterPro" id="IPR003742">
    <property type="entry name" value="RlmH-like"/>
</dbReference>
<accession>A0A857DPY4</accession>
<keyword evidence="4 7" id="KW-0808">Transferase</keyword>
<keyword evidence="3 7" id="KW-0489">Methyltransferase</keyword>
<dbReference type="EMBL" id="CP046996">
    <property type="protein sequence ID" value="QHA01976.1"/>
    <property type="molecule type" value="Genomic_DNA"/>
</dbReference>
<dbReference type="HAMAP" id="MF_00658">
    <property type="entry name" value="23SrRNA_methyltr_H"/>
    <property type="match status" value="1"/>
</dbReference>
<dbReference type="NCBIfam" id="NF000985">
    <property type="entry name" value="PRK00103.1-3"/>
    <property type="match status" value="1"/>
</dbReference>
<dbReference type="InterPro" id="IPR029028">
    <property type="entry name" value="Alpha/beta_knot_MTases"/>
</dbReference>
<dbReference type="Gene3D" id="3.40.1280.10">
    <property type="match status" value="1"/>
</dbReference>
<evidence type="ECO:0000256" key="7">
    <source>
        <dbReference type="HAMAP-Rule" id="MF_00658"/>
    </source>
</evidence>
<proteinExistence type="inferred from homology"/>
<comment type="subunit">
    <text evidence="7">Homodimer.</text>
</comment>
<reference evidence="8 9" key="1">
    <citation type="submission" date="2019-12" db="EMBL/GenBank/DDBJ databases">
        <title>Sequence classification of anaerobic respiratory reductive dehalogenases: First we see many, then we see few.</title>
        <authorList>
            <person name="Molenda O."/>
            <person name="Puentes Jacome L.A."/>
            <person name="Cao X."/>
            <person name="Nesbo C.L."/>
            <person name="Tang S."/>
            <person name="Morson N."/>
            <person name="Patron J."/>
            <person name="Lomheim L."/>
            <person name="Wishart D.S."/>
            <person name="Edwards E.A."/>
        </authorList>
    </citation>
    <scope>NUCLEOTIDE SEQUENCE [LARGE SCALE GENOMIC DNA]</scope>
    <source>
        <strain evidence="8 9">12DCA</strain>
    </source>
</reference>
<comment type="subcellular location">
    <subcellularLocation>
        <location evidence="7">Cytoplasm</location>
    </subcellularLocation>
</comment>
<dbReference type="GO" id="GO:0005737">
    <property type="term" value="C:cytoplasm"/>
    <property type="evidence" value="ECO:0007669"/>
    <property type="project" value="UniProtKB-SubCell"/>
</dbReference>
<evidence type="ECO:0000256" key="5">
    <source>
        <dbReference type="ARBA" id="ARBA00022691"/>
    </source>
</evidence>
<dbReference type="InterPro" id="IPR029026">
    <property type="entry name" value="tRNA_m1G_MTases_N"/>
</dbReference>
<evidence type="ECO:0000256" key="4">
    <source>
        <dbReference type="ARBA" id="ARBA00022679"/>
    </source>
</evidence>
<dbReference type="Proteomes" id="UP000430508">
    <property type="component" value="Chromosome"/>
</dbReference>
<protein>
    <recommendedName>
        <fullName evidence="7">Ribosomal RNA large subunit methyltransferase H</fullName>
        <ecNumber evidence="7">2.1.1.177</ecNumber>
    </recommendedName>
    <alternativeName>
        <fullName evidence="7">23S rRNA (pseudouridine1915-N3)-methyltransferase</fullName>
    </alternativeName>
    <alternativeName>
        <fullName evidence="7">23S rRNA m3Psi1915 methyltransferase</fullName>
    </alternativeName>
    <alternativeName>
        <fullName evidence="7">rRNA (pseudouridine-N3-)-methyltransferase RlmH</fullName>
    </alternativeName>
</protein>
<evidence type="ECO:0000256" key="2">
    <source>
        <dbReference type="ARBA" id="ARBA00022552"/>
    </source>
</evidence>
<gene>
    <name evidence="7 8" type="primary">rlmH</name>
    <name evidence="8" type="ORF">GQ588_14650</name>
</gene>